<evidence type="ECO:0000313" key="3">
    <source>
        <dbReference type="Proteomes" id="UP000001876"/>
    </source>
</evidence>
<dbReference type="eggNOG" id="KOG2536">
    <property type="taxonomic scope" value="Eukaryota"/>
</dbReference>
<protein>
    <submittedName>
        <fullName evidence="2">Predicted protein</fullName>
    </submittedName>
</protein>
<proteinExistence type="predicted"/>
<dbReference type="PANTHER" id="PTHR10826">
    <property type="entry name" value="COMPLEMENT COMPONENT 1"/>
    <property type="match status" value="1"/>
</dbReference>
<organism evidence="3">
    <name type="scientific">Micromonas pusilla (strain CCMP1545)</name>
    <name type="common">Picoplanktonic green alga</name>
    <dbReference type="NCBI Taxonomy" id="564608"/>
    <lineage>
        <taxon>Eukaryota</taxon>
        <taxon>Viridiplantae</taxon>
        <taxon>Chlorophyta</taxon>
        <taxon>Mamiellophyceae</taxon>
        <taxon>Mamiellales</taxon>
        <taxon>Mamiellaceae</taxon>
        <taxon>Micromonas</taxon>
    </lineage>
</organism>
<evidence type="ECO:0000313" key="2">
    <source>
        <dbReference type="EMBL" id="EEH56659.1"/>
    </source>
</evidence>
<dbReference type="EMBL" id="GG663740">
    <property type="protein sequence ID" value="EEH56659.1"/>
    <property type="molecule type" value="Genomic_DNA"/>
</dbReference>
<dbReference type="GeneID" id="9684967"/>
<keyword evidence="3" id="KW-1185">Reference proteome</keyword>
<dbReference type="InterPro" id="IPR036561">
    <property type="entry name" value="MAM33_sf"/>
</dbReference>
<dbReference type="PANTHER" id="PTHR10826:SF1">
    <property type="entry name" value="COMPLEMENT COMPONENT 1 Q SUBCOMPONENT-BINDING PROTEIN, MITOCHONDRIAL"/>
    <property type="match status" value="1"/>
</dbReference>
<dbReference type="GO" id="GO:0005759">
    <property type="term" value="C:mitochondrial matrix"/>
    <property type="evidence" value="ECO:0007669"/>
    <property type="project" value="InterPro"/>
</dbReference>
<dbReference type="Gene3D" id="3.10.280.10">
    <property type="entry name" value="Mitochondrial glycoprotein"/>
    <property type="match status" value="1"/>
</dbReference>
<dbReference type="InterPro" id="IPR003428">
    <property type="entry name" value="MAM33"/>
</dbReference>
<feature type="region of interest" description="Disordered" evidence="1">
    <location>
        <begin position="106"/>
        <end position="125"/>
    </location>
</feature>
<name>C1MUN5_MICPC</name>
<accession>C1MUN5</accession>
<dbReference type="SUPFAM" id="SSF54529">
    <property type="entry name" value="Mitochondrial glycoprotein MAM33-like"/>
    <property type="match status" value="1"/>
</dbReference>
<dbReference type="Pfam" id="PF02330">
    <property type="entry name" value="MAM33"/>
    <property type="match status" value="1"/>
</dbReference>
<gene>
    <name evidence="2" type="ORF">MICPUCDRAFT_47545</name>
</gene>
<dbReference type="OrthoDB" id="278212at2759"/>
<dbReference type="OMA" id="DDYNRVE"/>
<sequence length="295" mass="32670">MFTNSVRSALRRASTAAISSSTSASVASFERAVVARVARSSPRNYYQIAADRSASASASARASQGVAANAFHASARARAEDAPPETPAAAKGLSQVLNEELEHERKTYAPSEVVGRGPPEPFELAETDGDCEITLTREYGDDEVISVIFSATDDSDYDEEDFFAPDGDDVEDEEDEDVTISFDVQVTRGDEEEALLFECATDGETVEVRKVRYTDAESMELDELDGFSMAGNRYQGPKYEELDESVQEEFHKYLEARGIDSTLARFIMETHIDKEQREYTRWLENVSNFVSKGKK</sequence>
<dbReference type="STRING" id="564608.C1MUN5"/>
<dbReference type="RefSeq" id="XP_003059527.1">
    <property type="nucleotide sequence ID" value="XM_003059481.1"/>
</dbReference>
<dbReference type="Proteomes" id="UP000001876">
    <property type="component" value="Unassembled WGS sequence"/>
</dbReference>
<evidence type="ECO:0000256" key="1">
    <source>
        <dbReference type="SAM" id="MobiDB-lite"/>
    </source>
</evidence>
<dbReference type="KEGG" id="mpp:MICPUCDRAFT_47545"/>
<dbReference type="AlphaFoldDB" id="C1MUN5"/>
<reference evidence="2 3" key="1">
    <citation type="journal article" date="2009" name="Science">
        <title>Green evolution and dynamic adaptations revealed by genomes of the marine picoeukaryotes Micromonas.</title>
        <authorList>
            <person name="Worden A.Z."/>
            <person name="Lee J.H."/>
            <person name="Mock T."/>
            <person name="Rouze P."/>
            <person name="Simmons M.P."/>
            <person name="Aerts A.L."/>
            <person name="Allen A.E."/>
            <person name="Cuvelier M.L."/>
            <person name="Derelle E."/>
            <person name="Everett M.V."/>
            <person name="Foulon E."/>
            <person name="Grimwood J."/>
            <person name="Gundlach H."/>
            <person name="Henrissat B."/>
            <person name="Napoli C."/>
            <person name="McDonald S.M."/>
            <person name="Parker M.S."/>
            <person name="Rombauts S."/>
            <person name="Salamov A."/>
            <person name="Von Dassow P."/>
            <person name="Badger J.H."/>
            <person name="Coutinho P.M."/>
            <person name="Demir E."/>
            <person name="Dubchak I."/>
            <person name="Gentemann C."/>
            <person name="Eikrem W."/>
            <person name="Gready J.E."/>
            <person name="John U."/>
            <person name="Lanier W."/>
            <person name="Lindquist E.A."/>
            <person name="Lucas S."/>
            <person name="Mayer K.F."/>
            <person name="Moreau H."/>
            <person name="Not F."/>
            <person name="Otillar R."/>
            <person name="Panaud O."/>
            <person name="Pangilinan J."/>
            <person name="Paulsen I."/>
            <person name="Piegu B."/>
            <person name="Poliakov A."/>
            <person name="Robbens S."/>
            <person name="Schmutz J."/>
            <person name="Toulza E."/>
            <person name="Wyss T."/>
            <person name="Zelensky A."/>
            <person name="Zhou K."/>
            <person name="Armbrust E.V."/>
            <person name="Bhattacharya D."/>
            <person name="Goodenough U.W."/>
            <person name="Van de Peer Y."/>
            <person name="Grigoriev I.V."/>
        </authorList>
    </citation>
    <scope>NUCLEOTIDE SEQUENCE [LARGE SCALE GENOMIC DNA]</scope>
    <source>
        <strain evidence="2 3">CCMP1545</strain>
    </source>
</reference>